<reference evidence="5" key="1">
    <citation type="submission" date="2022-10" db="EMBL/GenBank/DDBJ databases">
        <title>Novel sulphate-reducing endosymbionts in the free-living metamonad Anaeramoeba.</title>
        <authorList>
            <person name="Jerlstrom-Hultqvist J."/>
            <person name="Cepicka I."/>
            <person name="Gallot-Lavallee L."/>
            <person name="Salas-Leiva D."/>
            <person name="Curtis B.A."/>
            <person name="Zahonova K."/>
            <person name="Pipaliya S."/>
            <person name="Dacks J."/>
            <person name="Roger A.J."/>
        </authorList>
    </citation>
    <scope>NUCLEOTIDE SEQUENCE</scope>
    <source>
        <strain evidence="5">BMAN</strain>
    </source>
</reference>
<dbReference type="Gene3D" id="3.40.50.300">
    <property type="entry name" value="P-loop containing nucleotide triphosphate hydrolases"/>
    <property type="match status" value="1"/>
</dbReference>
<dbReference type="PROSITE" id="PS51419">
    <property type="entry name" value="RAB"/>
    <property type="match status" value="1"/>
</dbReference>
<dbReference type="GO" id="GO:0005525">
    <property type="term" value="F:GTP binding"/>
    <property type="evidence" value="ECO:0007669"/>
    <property type="project" value="UniProtKB-KW"/>
</dbReference>
<keyword evidence="2" id="KW-0547">Nucleotide-binding</keyword>
<evidence type="ECO:0000256" key="4">
    <source>
        <dbReference type="SAM" id="MobiDB-lite"/>
    </source>
</evidence>
<dbReference type="CDD" id="cd00157">
    <property type="entry name" value="Rho"/>
    <property type="match status" value="1"/>
</dbReference>
<dbReference type="NCBIfam" id="TIGR00231">
    <property type="entry name" value="small_GTP"/>
    <property type="match status" value="1"/>
</dbReference>
<dbReference type="InterPro" id="IPR005225">
    <property type="entry name" value="Small_GTP-bd"/>
</dbReference>
<dbReference type="GO" id="GO:0007264">
    <property type="term" value="P:small GTPase-mediated signal transduction"/>
    <property type="evidence" value="ECO:0007669"/>
    <property type="project" value="InterPro"/>
</dbReference>
<gene>
    <name evidence="5" type="ORF">M0811_09489</name>
</gene>
<dbReference type="SMART" id="SM00174">
    <property type="entry name" value="RHO"/>
    <property type="match status" value="1"/>
</dbReference>
<dbReference type="PROSITE" id="PS51421">
    <property type="entry name" value="RAS"/>
    <property type="match status" value="1"/>
</dbReference>
<dbReference type="SUPFAM" id="SSF52540">
    <property type="entry name" value="P-loop containing nucleoside triphosphate hydrolases"/>
    <property type="match status" value="1"/>
</dbReference>
<dbReference type="InterPro" id="IPR001806">
    <property type="entry name" value="Small_GTPase"/>
</dbReference>
<evidence type="ECO:0000313" key="6">
    <source>
        <dbReference type="Proteomes" id="UP001149090"/>
    </source>
</evidence>
<feature type="region of interest" description="Disordered" evidence="4">
    <location>
        <begin position="306"/>
        <end position="340"/>
    </location>
</feature>
<proteinExistence type="inferred from homology"/>
<dbReference type="EMBL" id="JAPDFW010000082">
    <property type="protein sequence ID" value="KAJ5072109.1"/>
    <property type="molecule type" value="Genomic_DNA"/>
</dbReference>
<keyword evidence="6" id="KW-1185">Reference proteome</keyword>
<keyword evidence="3" id="KW-0342">GTP-binding</keyword>
<dbReference type="GO" id="GO:0003924">
    <property type="term" value="F:GTPase activity"/>
    <property type="evidence" value="ECO:0007669"/>
    <property type="project" value="InterPro"/>
</dbReference>
<dbReference type="Pfam" id="PF00071">
    <property type="entry name" value="Ras"/>
    <property type="match status" value="1"/>
</dbReference>
<dbReference type="PANTHER" id="PTHR24072">
    <property type="entry name" value="RHO FAMILY GTPASE"/>
    <property type="match status" value="1"/>
</dbReference>
<dbReference type="Proteomes" id="UP001149090">
    <property type="component" value="Unassembled WGS sequence"/>
</dbReference>
<dbReference type="AlphaFoldDB" id="A0A9Q0LGS0"/>
<dbReference type="SMART" id="SM00175">
    <property type="entry name" value="RAB"/>
    <property type="match status" value="1"/>
</dbReference>
<comment type="similarity">
    <text evidence="1">Belongs to the small GTPase superfamily. Rho family.</text>
</comment>
<organism evidence="5 6">
    <name type="scientific">Anaeramoeba ignava</name>
    <name type="common">Anaerobic marine amoeba</name>
    <dbReference type="NCBI Taxonomy" id="1746090"/>
    <lineage>
        <taxon>Eukaryota</taxon>
        <taxon>Metamonada</taxon>
        <taxon>Anaeramoebidae</taxon>
        <taxon>Anaeramoeba</taxon>
    </lineage>
</organism>
<evidence type="ECO:0000313" key="5">
    <source>
        <dbReference type="EMBL" id="KAJ5072109.1"/>
    </source>
</evidence>
<comment type="caution">
    <text evidence="5">The sequence shown here is derived from an EMBL/GenBank/DDBJ whole genome shotgun (WGS) entry which is preliminary data.</text>
</comment>
<dbReference type="FunFam" id="3.40.50.300:FF:001179">
    <property type="entry name" value="Rho family GTPase"/>
    <property type="match status" value="1"/>
</dbReference>
<dbReference type="InterPro" id="IPR003578">
    <property type="entry name" value="Small_GTPase_Rho"/>
</dbReference>
<dbReference type="SMART" id="SM00173">
    <property type="entry name" value="RAS"/>
    <property type="match status" value="1"/>
</dbReference>
<accession>A0A9Q0LGS0</accession>
<evidence type="ECO:0000256" key="1">
    <source>
        <dbReference type="ARBA" id="ARBA00010142"/>
    </source>
</evidence>
<sequence length="340" mass="40711">MQSIKCVVIGDSGAGKTAMLLSYTKNEFPSEHNLTSFEKYKKVEMVKKKQFELHFYDTSSQQDYEQMRIDSYQGASFILICFSLISPSSFENIKSKWISEINHFAPNVPIILIGNKLDLRNDQETINQLDQRGLTPINYEQAFELSVQINAWCYMECSALTQEGLKAIFDEVIQIFLNPKKAKKNAEKLRKKIETVMKKKAYKMKKEEEFKARKLEQMEKMKKMEEEEQFKRAERKLNPKEAEKLKKEEVVMKKREAKMKKMEFEKLKKEEEMKKKIEMEKMGELEKMEKTNFREEKKLKKKELIMKKKKEELERMKKEENEKNEKNEKWKKQILEKKKN</sequence>
<evidence type="ECO:0000256" key="2">
    <source>
        <dbReference type="ARBA" id="ARBA00022741"/>
    </source>
</evidence>
<evidence type="ECO:0000256" key="3">
    <source>
        <dbReference type="ARBA" id="ARBA00023134"/>
    </source>
</evidence>
<name>A0A9Q0LGS0_ANAIG</name>
<protein>
    <submittedName>
        <fullName evidence="5">Uncharacterized protein</fullName>
    </submittedName>
</protein>
<dbReference type="InterPro" id="IPR027417">
    <property type="entry name" value="P-loop_NTPase"/>
</dbReference>
<dbReference type="PROSITE" id="PS51420">
    <property type="entry name" value="RHO"/>
    <property type="match status" value="1"/>
</dbReference>
<dbReference type="OrthoDB" id="8830751at2759"/>
<dbReference type="PRINTS" id="PR00449">
    <property type="entry name" value="RASTRNSFRMNG"/>
</dbReference>